<comment type="subcellular location">
    <subcellularLocation>
        <location evidence="1">Cell membrane</location>
        <topology evidence="1">Peripheral membrane protein</topology>
    </subcellularLocation>
</comment>
<reference evidence="10" key="1">
    <citation type="submission" date="2017-04" db="EMBL/GenBank/DDBJ databases">
        <title>Function of individual gut microbiota members based on whole genome sequencing of pure cultures obtained from chicken caecum.</title>
        <authorList>
            <person name="Medvecky M."/>
            <person name="Cejkova D."/>
            <person name="Polansky O."/>
            <person name="Karasova D."/>
            <person name="Kubasova T."/>
            <person name="Cizek A."/>
            <person name="Rychlik I."/>
        </authorList>
    </citation>
    <scope>NUCLEOTIDE SEQUENCE [LARGE SCALE GENOMIC DNA]</scope>
    <source>
        <strain evidence="10">An5</strain>
    </source>
</reference>
<dbReference type="InterPro" id="IPR038729">
    <property type="entry name" value="Rad50/SbcC_AAA"/>
</dbReference>
<evidence type="ECO:0000256" key="1">
    <source>
        <dbReference type="ARBA" id="ARBA00004202"/>
    </source>
</evidence>
<keyword evidence="2" id="KW-0813">Transport</keyword>
<keyword evidence="10" id="KW-1185">Reference proteome</keyword>
<dbReference type="GO" id="GO:0006302">
    <property type="term" value="P:double-strand break repair"/>
    <property type="evidence" value="ECO:0007669"/>
    <property type="project" value="InterPro"/>
</dbReference>
<evidence type="ECO:0000256" key="2">
    <source>
        <dbReference type="ARBA" id="ARBA00022448"/>
    </source>
</evidence>
<dbReference type="InterPro" id="IPR027417">
    <property type="entry name" value="P-loop_NTPase"/>
</dbReference>
<gene>
    <name evidence="9" type="ORF">B5G02_04580</name>
</gene>
<keyword evidence="9" id="KW-0547">Nucleotide-binding</keyword>
<proteinExistence type="predicted"/>
<dbReference type="CDD" id="cd00267">
    <property type="entry name" value="ABC_ATPase"/>
    <property type="match status" value="1"/>
</dbReference>
<dbReference type="InterPro" id="IPR003959">
    <property type="entry name" value="ATPase_AAA_core"/>
</dbReference>
<dbReference type="Pfam" id="PF13476">
    <property type="entry name" value="AAA_23"/>
    <property type="match status" value="1"/>
</dbReference>
<dbReference type="GO" id="GO:0005524">
    <property type="term" value="F:ATP binding"/>
    <property type="evidence" value="ECO:0007669"/>
    <property type="project" value="UniProtKB-KW"/>
</dbReference>
<dbReference type="InterPro" id="IPR051535">
    <property type="entry name" value="Siderophore_ABC-ATPase"/>
</dbReference>
<keyword evidence="6" id="KW-0406">Ion transport</keyword>
<dbReference type="GO" id="GO:0016887">
    <property type="term" value="F:ATP hydrolysis activity"/>
    <property type="evidence" value="ECO:0007669"/>
    <property type="project" value="InterPro"/>
</dbReference>
<accession>A0A1Y3XTK8</accession>
<dbReference type="EMBL" id="NFIE01000008">
    <property type="protein sequence ID" value="OUN88845.1"/>
    <property type="molecule type" value="Genomic_DNA"/>
</dbReference>
<feature type="domain" description="AAA+ ATPase" evidence="8">
    <location>
        <begin position="40"/>
        <end position="214"/>
    </location>
</feature>
<evidence type="ECO:0000313" key="9">
    <source>
        <dbReference type="EMBL" id="OUN88845.1"/>
    </source>
</evidence>
<keyword evidence="4" id="KW-0410">Iron transport</keyword>
<keyword evidence="5" id="KW-0408">Iron</keyword>
<dbReference type="GO" id="GO:0006826">
    <property type="term" value="P:iron ion transport"/>
    <property type="evidence" value="ECO:0007669"/>
    <property type="project" value="UniProtKB-KW"/>
</dbReference>
<evidence type="ECO:0000256" key="5">
    <source>
        <dbReference type="ARBA" id="ARBA00023004"/>
    </source>
</evidence>
<dbReference type="OrthoDB" id="9784297at2"/>
<dbReference type="PANTHER" id="PTHR42771:SF2">
    <property type="entry name" value="IRON(3+)-HYDROXAMATE IMPORT ATP-BINDING PROTEIN FHUC"/>
    <property type="match status" value="1"/>
</dbReference>
<dbReference type="Pfam" id="PF13304">
    <property type="entry name" value="AAA_21"/>
    <property type="match status" value="1"/>
</dbReference>
<dbReference type="GO" id="GO:0005886">
    <property type="term" value="C:plasma membrane"/>
    <property type="evidence" value="ECO:0007669"/>
    <property type="project" value="UniProtKB-SubCell"/>
</dbReference>
<dbReference type="Gene3D" id="3.40.50.300">
    <property type="entry name" value="P-loop containing nucleotide triphosphate hydrolases"/>
    <property type="match status" value="2"/>
</dbReference>
<dbReference type="Proteomes" id="UP000195781">
    <property type="component" value="Unassembled WGS sequence"/>
</dbReference>
<dbReference type="SUPFAM" id="SSF52540">
    <property type="entry name" value="P-loop containing nucleoside triphosphate hydrolases"/>
    <property type="match status" value="1"/>
</dbReference>
<evidence type="ECO:0000259" key="8">
    <source>
        <dbReference type="SMART" id="SM00382"/>
    </source>
</evidence>
<evidence type="ECO:0000313" key="10">
    <source>
        <dbReference type="Proteomes" id="UP000195781"/>
    </source>
</evidence>
<keyword evidence="9" id="KW-0067">ATP-binding</keyword>
<evidence type="ECO:0000256" key="4">
    <source>
        <dbReference type="ARBA" id="ARBA00022496"/>
    </source>
</evidence>
<comment type="caution">
    <text evidence="9">The sequence shown here is derived from an EMBL/GenBank/DDBJ whole genome shotgun (WGS) entry which is preliminary data.</text>
</comment>
<name>A0A1Y3XTK8_9ACTN</name>
<dbReference type="AlphaFoldDB" id="A0A1Y3XTK8"/>
<dbReference type="InterPro" id="IPR003593">
    <property type="entry name" value="AAA+_ATPase"/>
</dbReference>
<evidence type="ECO:0000256" key="7">
    <source>
        <dbReference type="ARBA" id="ARBA00023136"/>
    </source>
</evidence>
<protein>
    <submittedName>
        <fullName evidence="9">ABC transporter ATP-binding protein</fullName>
    </submittedName>
</protein>
<keyword evidence="3" id="KW-1003">Cell membrane</keyword>
<sequence>MAAAPFIRSVGIRWDLVHADGYLRRMPALAALGEEPLALTGNVTFFVGENGSGKSTLLEAMAVAYGLNPEGGTANYAFRTHDSHSALHEGIEMMRGPLRPWSTFFLRAESFYNVASKAGDYCQAYHNPATGRRAQLHEMSHGEAFLGFIQDCSKENGLYFLDEPEAALSPSRQLTLLYEMHQLAEHGSQLIVASHSPILLGLPGAQIVSFDGDRLQTITYEETESYQVTKLFIDDRDDLLRRLLA</sequence>
<keyword evidence="7" id="KW-0472">Membrane</keyword>
<dbReference type="RefSeq" id="WP_094335352.1">
    <property type="nucleotide sequence ID" value="NZ_NFIE01000008.1"/>
</dbReference>
<dbReference type="SMART" id="SM00382">
    <property type="entry name" value="AAA"/>
    <property type="match status" value="1"/>
</dbReference>
<evidence type="ECO:0000256" key="6">
    <source>
        <dbReference type="ARBA" id="ARBA00023065"/>
    </source>
</evidence>
<organism evidence="9 10">
    <name type="scientific">[Collinsella] massiliensis</name>
    <dbReference type="NCBI Taxonomy" id="1232426"/>
    <lineage>
        <taxon>Bacteria</taxon>
        <taxon>Bacillati</taxon>
        <taxon>Actinomycetota</taxon>
        <taxon>Coriobacteriia</taxon>
        <taxon>Coriobacteriales</taxon>
        <taxon>Coriobacteriaceae</taxon>
        <taxon>Enorma</taxon>
    </lineage>
</organism>
<dbReference type="PANTHER" id="PTHR42771">
    <property type="entry name" value="IRON(3+)-HYDROXAMATE IMPORT ATP-BINDING PROTEIN FHUC"/>
    <property type="match status" value="1"/>
</dbReference>
<evidence type="ECO:0000256" key="3">
    <source>
        <dbReference type="ARBA" id="ARBA00022475"/>
    </source>
</evidence>